<dbReference type="OrthoDB" id="19482at2759"/>
<reference evidence="2 3" key="1">
    <citation type="submission" date="2020-09" db="EMBL/GenBank/DDBJ databases">
        <title>De no assembly of potato wild relative species, Solanum commersonii.</title>
        <authorList>
            <person name="Cho K."/>
        </authorList>
    </citation>
    <scope>NUCLEOTIDE SEQUENCE [LARGE SCALE GENOMIC DNA]</scope>
    <source>
        <strain evidence="2">LZ3.2</strain>
        <tissue evidence="2">Leaf</tissue>
    </source>
</reference>
<accession>A0A9J5Y241</accession>
<dbReference type="GO" id="GO:0019905">
    <property type="term" value="F:syntaxin binding"/>
    <property type="evidence" value="ECO:0007669"/>
    <property type="project" value="TreeGrafter"/>
</dbReference>
<gene>
    <name evidence="2" type="ORF">H5410_034840</name>
</gene>
<dbReference type="InterPro" id="IPR048361">
    <property type="entry name" value="Vps52_C"/>
</dbReference>
<dbReference type="Proteomes" id="UP000824120">
    <property type="component" value="Chromosome 7"/>
</dbReference>
<keyword evidence="3" id="KW-1185">Reference proteome</keyword>
<dbReference type="GO" id="GO:0000938">
    <property type="term" value="C:GARP complex"/>
    <property type="evidence" value="ECO:0007669"/>
    <property type="project" value="TreeGrafter"/>
</dbReference>
<dbReference type="GO" id="GO:0042147">
    <property type="term" value="P:retrograde transport, endosome to Golgi"/>
    <property type="evidence" value="ECO:0007669"/>
    <property type="project" value="TreeGrafter"/>
</dbReference>
<feature type="domain" description="Vps52 C-terminal" evidence="1">
    <location>
        <begin position="119"/>
        <end position="184"/>
    </location>
</feature>
<dbReference type="GO" id="GO:0006896">
    <property type="term" value="P:Golgi to vacuole transport"/>
    <property type="evidence" value="ECO:0007669"/>
    <property type="project" value="TreeGrafter"/>
</dbReference>
<sequence length="289" mass="33675">MQILGFSMRLMINICVISGPFSVIDEHFGTILLIVLMHNWFNAHDSHAPACNVQVPNSMPGFILRQGDHFKMRNKELRFIIIESSTKLSFFYDGLLSTFFLMNLGRSILLYGHVSRWNLLEDDIHPHYVIRRYAEFSASLIHLNVEYKDGQLELNLERLRMAVDDLLVKLSQIWSRCGKIQQHFEELLKNNTAIFVEELLLEHFYDLIKFVKTRGCMSDPSTGTERPITVAEVEPIVKDFASRWKAAIELMHNDVITFSAISCVAFRLYKEDKWWVYLEQGSCFNFIDN</sequence>
<dbReference type="AlphaFoldDB" id="A0A9J5Y241"/>
<dbReference type="InterPro" id="IPR007258">
    <property type="entry name" value="Vps52"/>
</dbReference>
<feature type="non-terminal residue" evidence="2">
    <location>
        <position position="1"/>
    </location>
</feature>
<evidence type="ECO:0000259" key="1">
    <source>
        <dbReference type="Pfam" id="PF20655"/>
    </source>
</evidence>
<dbReference type="PANTHER" id="PTHR14190:SF7">
    <property type="entry name" value="VACUOLAR PROTEIN SORTING-ASSOCIATED PROTEIN 52 HOMOLOG"/>
    <property type="match status" value="1"/>
</dbReference>
<dbReference type="GO" id="GO:0032456">
    <property type="term" value="P:endocytic recycling"/>
    <property type="evidence" value="ECO:0007669"/>
    <property type="project" value="TreeGrafter"/>
</dbReference>
<organism evidence="2 3">
    <name type="scientific">Solanum commersonii</name>
    <name type="common">Commerson's wild potato</name>
    <name type="synonym">Commerson's nightshade</name>
    <dbReference type="NCBI Taxonomy" id="4109"/>
    <lineage>
        <taxon>Eukaryota</taxon>
        <taxon>Viridiplantae</taxon>
        <taxon>Streptophyta</taxon>
        <taxon>Embryophyta</taxon>
        <taxon>Tracheophyta</taxon>
        <taxon>Spermatophyta</taxon>
        <taxon>Magnoliopsida</taxon>
        <taxon>eudicotyledons</taxon>
        <taxon>Gunneridae</taxon>
        <taxon>Pentapetalae</taxon>
        <taxon>asterids</taxon>
        <taxon>lamiids</taxon>
        <taxon>Solanales</taxon>
        <taxon>Solanaceae</taxon>
        <taxon>Solanoideae</taxon>
        <taxon>Solaneae</taxon>
        <taxon>Solanum</taxon>
    </lineage>
</organism>
<evidence type="ECO:0000313" key="3">
    <source>
        <dbReference type="Proteomes" id="UP000824120"/>
    </source>
</evidence>
<evidence type="ECO:0000313" key="2">
    <source>
        <dbReference type="EMBL" id="KAG5593608.1"/>
    </source>
</evidence>
<proteinExistence type="predicted"/>
<protein>
    <recommendedName>
        <fullName evidence="1">Vps52 C-terminal domain-containing protein</fullName>
    </recommendedName>
</protein>
<dbReference type="EMBL" id="JACXVP010000007">
    <property type="protein sequence ID" value="KAG5593608.1"/>
    <property type="molecule type" value="Genomic_DNA"/>
</dbReference>
<dbReference type="PANTHER" id="PTHR14190">
    <property type="entry name" value="SUPPRESSOR OF ACTIN MUTATIONS 2/VACUOLAR PROTEIN SORTING 52"/>
    <property type="match status" value="1"/>
</dbReference>
<comment type="caution">
    <text evidence="2">The sequence shown here is derived from an EMBL/GenBank/DDBJ whole genome shotgun (WGS) entry which is preliminary data.</text>
</comment>
<dbReference type="GO" id="GO:0005829">
    <property type="term" value="C:cytosol"/>
    <property type="evidence" value="ECO:0007669"/>
    <property type="project" value="GOC"/>
</dbReference>
<dbReference type="Pfam" id="PF20655">
    <property type="entry name" value="Vps52_C"/>
    <property type="match status" value="1"/>
</dbReference>
<name>A0A9J5Y241_SOLCO</name>